<protein>
    <submittedName>
        <fullName evidence="2">Tail tape measure protein</fullName>
    </submittedName>
</protein>
<proteinExistence type="predicted"/>
<dbReference type="Gene3D" id="1.25.10.10">
    <property type="entry name" value="Leucine-rich Repeat Variant"/>
    <property type="match status" value="1"/>
</dbReference>
<name>A0A8S5T8H7_9CAUD</name>
<dbReference type="InterPro" id="IPR016024">
    <property type="entry name" value="ARM-type_fold"/>
</dbReference>
<sequence>MADSFGLKIGLEGEKEFKSALASINQSFKVLGSEMKLVESQFDKNDNSMQALTARNEVLQKSIDAQKQKIETLRSALANAAESFGENDRRTQNWQIQLNNAQAELNKMEKELNANTSALDSTGKEMDGVAKSADDMGDDIEDAGKSAEKSESKFSGLGSVLKGIGAAMVAVGVAATAMAVKLGKEVISAYADYEQLVGGVKTLFGTETSSVEEYAKSVEKSVDEVRDEYNSLINAQQKVMNDADNAYKTAGLSANEYMETVTSFSASLIASLNGDTEAAANKANQAIIDMADNANKMGTDMSMIHSAYQGFAKQNYTMLDNLKLGYGGTKTEMERLLADASEIAGIEFSIDSYADIVDAIHIIQTQMGITGTTAKEAEYTITGSINSLKSALQNLITGFGNSEADIKGLCDNVVDGFKAVVKNITPIIGNIISALPTAVDALIEAVGDLLPTFLTMVTNLFSEVLETLLNLLPSLVPAVMDALLTIVNTLIKNLPLIINVATKIVISLASGIAKSMPKLIPTIVQAVIEVCETLIANLPMLLDTVLQIVEGLVKGILEALPIIIDALPKVILAIINFILGAIPQIIEVGIKLFTSLIGALPEIIEAIIEAIPLIIDGIINAIVENLPLIIDAGINLFVTLIQALPEIIQMILMAIPKIITSIVGALIDNIPLIIQTGIDLFTSLITNLPLIIMEIVKAVPQILSAIINGFSSGFSQMADIGKNLVRGLWEGIQSLAGWIWDKVSNWAGDLWSGIKSFFGIHSPSKKMAWIGDMMMEGLANGIDETASEVLSSANGMVNNLNNVFDGLSADMGEVPTDFNVSSAINSINSGTQANQGGLVLQLSIGNFNNYSNEDITSLTEEIMETAGNFAKRKGAVFA</sequence>
<feature type="region of interest" description="Disordered" evidence="1">
    <location>
        <begin position="117"/>
        <end position="147"/>
    </location>
</feature>
<dbReference type="InterPro" id="IPR011989">
    <property type="entry name" value="ARM-like"/>
</dbReference>
<dbReference type="PANTHER" id="PTHR37813">
    <property type="entry name" value="FELS-2 PROPHAGE PROTEIN"/>
    <property type="match status" value="1"/>
</dbReference>
<dbReference type="EMBL" id="BK032767">
    <property type="protein sequence ID" value="DAF59279.1"/>
    <property type="molecule type" value="Genomic_DNA"/>
</dbReference>
<dbReference type="Gene3D" id="1.20.1270.60">
    <property type="entry name" value="Arfaptin homology (AH) domain/BAR domain"/>
    <property type="match status" value="1"/>
</dbReference>
<evidence type="ECO:0000256" key="1">
    <source>
        <dbReference type="SAM" id="MobiDB-lite"/>
    </source>
</evidence>
<feature type="compositionally biased region" description="Basic and acidic residues" evidence="1">
    <location>
        <begin position="122"/>
        <end position="134"/>
    </location>
</feature>
<reference evidence="2" key="1">
    <citation type="journal article" date="2021" name="Proc. Natl. Acad. Sci. U.S.A.">
        <title>A Catalog of Tens of Thousands of Viruses from Human Metagenomes Reveals Hidden Associations with Chronic Diseases.</title>
        <authorList>
            <person name="Tisza M.J."/>
            <person name="Buck C.B."/>
        </authorList>
    </citation>
    <scope>NUCLEOTIDE SEQUENCE</scope>
    <source>
        <strain evidence="2">Ctj6w2</strain>
    </source>
</reference>
<dbReference type="SUPFAM" id="SSF48371">
    <property type="entry name" value="ARM repeat"/>
    <property type="match status" value="1"/>
</dbReference>
<dbReference type="PANTHER" id="PTHR37813:SF1">
    <property type="entry name" value="FELS-2 PROPHAGE PROTEIN"/>
    <property type="match status" value="1"/>
</dbReference>
<organism evidence="2">
    <name type="scientific">Siphoviridae sp. ctj6w2</name>
    <dbReference type="NCBI Taxonomy" id="2827919"/>
    <lineage>
        <taxon>Viruses</taxon>
        <taxon>Duplodnaviria</taxon>
        <taxon>Heunggongvirae</taxon>
        <taxon>Uroviricota</taxon>
        <taxon>Caudoviricetes</taxon>
    </lineage>
</organism>
<evidence type="ECO:0000313" key="2">
    <source>
        <dbReference type="EMBL" id="DAF59279.1"/>
    </source>
</evidence>
<dbReference type="InterPro" id="IPR027267">
    <property type="entry name" value="AH/BAR_dom_sf"/>
</dbReference>
<dbReference type="SUPFAM" id="SSF57997">
    <property type="entry name" value="Tropomyosin"/>
    <property type="match status" value="1"/>
</dbReference>
<accession>A0A8S5T8H7</accession>